<dbReference type="GO" id="GO:0008270">
    <property type="term" value="F:zinc ion binding"/>
    <property type="evidence" value="ECO:0007669"/>
    <property type="project" value="InterPro"/>
</dbReference>
<dbReference type="GO" id="GO:0003690">
    <property type="term" value="F:double-stranded DNA binding"/>
    <property type="evidence" value="ECO:0007669"/>
    <property type="project" value="InterPro"/>
</dbReference>
<reference evidence="3" key="1">
    <citation type="submission" date="2020-08" db="EMBL/GenBank/DDBJ databases">
        <title>Multicomponent nature underlies the extraordinary mechanical properties of spider dragline silk.</title>
        <authorList>
            <person name="Kono N."/>
            <person name="Nakamura H."/>
            <person name="Mori M."/>
            <person name="Yoshida Y."/>
            <person name="Ohtoshi R."/>
            <person name="Malay A.D."/>
            <person name="Moran D.A.P."/>
            <person name="Tomita M."/>
            <person name="Numata K."/>
            <person name="Arakawa K."/>
        </authorList>
    </citation>
    <scope>NUCLEOTIDE SEQUENCE</scope>
</reference>
<proteinExistence type="predicted"/>
<evidence type="ECO:0000313" key="4">
    <source>
        <dbReference type="Proteomes" id="UP000887159"/>
    </source>
</evidence>
<dbReference type="AlphaFoldDB" id="A0A8X6WBH1"/>
<comment type="caution">
    <text evidence="3">The sequence shown here is derived from an EMBL/GenBank/DDBJ whole genome shotgun (WGS) entry which is preliminary data.</text>
</comment>
<dbReference type="EMBL" id="BMAU01021401">
    <property type="protein sequence ID" value="GFY31943.1"/>
    <property type="molecule type" value="Genomic_DNA"/>
</dbReference>
<feature type="domain" description="CCHC-type" evidence="2">
    <location>
        <begin position="199"/>
        <end position="215"/>
    </location>
</feature>
<evidence type="ECO:0000256" key="1">
    <source>
        <dbReference type="SAM" id="MobiDB-lite"/>
    </source>
</evidence>
<dbReference type="InterPro" id="IPR036875">
    <property type="entry name" value="Znf_CCHC_sf"/>
</dbReference>
<evidence type="ECO:0000313" key="3">
    <source>
        <dbReference type="EMBL" id="GFY31943.1"/>
    </source>
</evidence>
<dbReference type="SUPFAM" id="SSF57756">
    <property type="entry name" value="Retrovirus zinc finger-like domains"/>
    <property type="match status" value="1"/>
</dbReference>
<dbReference type="SMART" id="SM00343">
    <property type="entry name" value="ZnF_C2HC"/>
    <property type="match status" value="2"/>
</dbReference>
<organism evidence="3 4">
    <name type="scientific">Trichonephila clavipes</name>
    <name type="common">Golden silk orbweaver</name>
    <name type="synonym">Nephila clavipes</name>
    <dbReference type="NCBI Taxonomy" id="2585209"/>
    <lineage>
        <taxon>Eukaryota</taxon>
        <taxon>Metazoa</taxon>
        <taxon>Ecdysozoa</taxon>
        <taxon>Arthropoda</taxon>
        <taxon>Chelicerata</taxon>
        <taxon>Arachnida</taxon>
        <taxon>Araneae</taxon>
        <taxon>Araneomorphae</taxon>
        <taxon>Entelegynae</taxon>
        <taxon>Araneoidea</taxon>
        <taxon>Nephilidae</taxon>
        <taxon>Trichonephila</taxon>
    </lineage>
</organism>
<dbReference type="PANTHER" id="PTHR22639">
    <property type="entry name" value="GAG-RELATED PROTEIN"/>
    <property type="match status" value="1"/>
</dbReference>
<dbReference type="InterPro" id="IPR042509">
    <property type="entry name" value="ZCCHC3"/>
</dbReference>
<dbReference type="Proteomes" id="UP000887159">
    <property type="component" value="Unassembled WGS sequence"/>
</dbReference>
<protein>
    <recommendedName>
        <fullName evidence="2">CCHC-type domain-containing protein</fullName>
    </recommendedName>
</protein>
<feature type="domain" description="CCHC-type" evidence="2">
    <location>
        <begin position="180"/>
        <end position="196"/>
    </location>
</feature>
<gene>
    <name evidence="3" type="primary">AVEN_134505_1</name>
    <name evidence="3" type="ORF">TNCV_2620801</name>
</gene>
<dbReference type="GO" id="GO:0003723">
    <property type="term" value="F:RNA binding"/>
    <property type="evidence" value="ECO:0007669"/>
    <property type="project" value="InterPro"/>
</dbReference>
<evidence type="ECO:0000259" key="2">
    <source>
        <dbReference type="SMART" id="SM00343"/>
    </source>
</evidence>
<sequence length="568" mass="63007">MDPSLLCQGKGLVLPNLSIDETAQRVRFLLISLPNNAMSAKSPFTIHKALKGIGGEPKSIKRLRSGDLLVETSSSTQTKSFLLAKTFLDSPVNIIPHKSLNTSRGVISEPDLLTTSEAEILEGFSNQGVIHVRRITIKKDTAIIPTKHLILTFSSPTLPQTIKAGYLNCKIRPYIPNPLRCFKCQRFGHSQTACRGQLTCSRCASVGHASPDCSLEPQCINCSQPHTADSKLCPQWKTEKQIQEIKTNKNITYVEARKLIVPRLVQTYAKAAKPSIVNNSTQTDENITKIKCPPLNLLQPLSSLPKQNKLISTPVISTSSSSAQAELLPSISSKAATVLQPEPPIPMSNVVLSNMFTPIESSSIVTTSLSNDTNDIQPPSTSNTERDSKLKSKTRIRKRKKELLKKLNEEKIEIKMAPYRRKKPAPTDLSTDEADMITYDVEEDELEQHPDLVQKDARIGSCAKKTQTHSLTRKTVRLVRELESCQIPPSLIWVSGEWRCLLGLGGEEVWPLEGRTNGVKAYVVCSEEGEIQLVVSSGLWKLEISYNLKLSIEIAMCPEERKKLNSWE</sequence>
<dbReference type="Gene3D" id="4.10.60.10">
    <property type="entry name" value="Zinc finger, CCHC-type"/>
    <property type="match status" value="1"/>
</dbReference>
<accession>A0A8X6WBH1</accession>
<dbReference type="GO" id="GO:0002218">
    <property type="term" value="P:activation of innate immune response"/>
    <property type="evidence" value="ECO:0007669"/>
    <property type="project" value="InterPro"/>
</dbReference>
<dbReference type="InterPro" id="IPR001878">
    <property type="entry name" value="Znf_CCHC"/>
</dbReference>
<keyword evidence="4" id="KW-1185">Reference proteome</keyword>
<dbReference type="PANTHER" id="PTHR22639:SF3">
    <property type="entry name" value="ZINC FINGER CCHC DOMAIN-CONTAINING PROTEIN 3"/>
    <property type="match status" value="1"/>
</dbReference>
<feature type="compositionally biased region" description="Polar residues" evidence="1">
    <location>
        <begin position="367"/>
        <end position="383"/>
    </location>
</feature>
<feature type="region of interest" description="Disordered" evidence="1">
    <location>
        <begin position="367"/>
        <end position="395"/>
    </location>
</feature>
<name>A0A8X6WBH1_TRICX</name>